<reference evidence="8" key="2">
    <citation type="submission" date="2018-10" db="UniProtKB">
        <authorList>
            <consortium name="EnsemblPlants"/>
        </authorList>
    </citation>
    <scope>IDENTIFICATION</scope>
</reference>
<evidence type="ECO:0000313" key="8">
    <source>
        <dbReference type="EnsemblPlants" id="TraesCS2B02G303700.1"/>
    </source>
</evidence>
<dbReference type="PROSITE" id="PS51999">
    <property type="entry name" value="ZF_GRF"/>
    <property type="match status" value="1"/>
</dbReference>
<dbReference type="RefSeq" id="XP_044324267.1">
    <property type="nucleotide sequence ID" value="XM_044468332.1"/>
</dbReference>
<evidence type="ECO:0000256" key="4">
    <source>
        <dbReference type="PROSITE-ProRule" id="PRU01343"/>
    </source>
</evidence>
<keyword evidence="9" id="KW-1185">Reference proteome</keyword>
<evidence type="ECO:0000256" key="5">
    <source>
        <dbReference type="SAM" id="MobiDB-lite"/>
    </source>
</evidence>
<dbReference type="OMA" id="WENACLD"/>
<feature type="region of interest" description="Disordered" evidence="5">
    <location>
        <begin position="147"/>
        <end position="216"/>
    </location>
</feature>
<accession>A0A3B6C6J4</accession>
<dbReference type="Proteomes" id="UP000019116">
    <property type="component" value="Chromosome 2B"/>
</dbReference>
<dbReference type="EnsemblPlants" id="TraesCS2B02G303700.1">
    <property type="protein sequence ID" value="TraesCS2B02G303700.1"/>
    <property type="gene ID" value="TraesCS2B02G303700"/>
</dbReference>
<dbReference type="SMR" id="A0A3B6C6J4"/>
<proteinExistence type="predicted"/>
<evidence type="ECO:0000313" key="9">
    <source>
        <dbReference type="Proteomes" id="UP000019116"/>
    </source>
</evidence>
<dbReference type="AlphaFoldDB" id="A0A3B6C6J4"/>
<keyword evidence="2 4" id="KW-0863">Zinc-finger</keyword>
<evidence type="ECO:0000256" key="6">
    <source>
        <dbReference type="SAM" id="SignalP"/>
    </source>
</evidence>
<dbReference type="PANTHER" id="PTHR48133:SF1">
    <property type="entry name" value="BOWMAN-BIRK SERINE PROTEASE INHIBITORS FAMILY DOMAIN-CONTAINING PROTEIN"/>
    <property type="match status" value="1"/>
</dbReference>
<dbReference type="GO" id="GO:0008270">
    <property type="term" value="F:zinc ion binding"/>
    <property type="evidence" value="ECO:0007669"/>
    <property type="project" value="UniProtKB-KW"/>
</dbReference>
<organism evidence="8">
    <name type="scientific">Triticum aestivum</name>
    <name type="common">Wheat</name>
    <dbReference type="NCBI Taxonomy" id="4565"/>
    <lineage>
        <taxon>Eukaryota</taxon>
        <taxon>Viridiplantae</taxon>
        <taxon>Streptophyta</taxon>
        <taxon>Embryophyta</taxon>
        <taxon>Tracheophyta</taxon>
        <taxon>Spermatophyta</taxon>
        <taxon>Magnoliopsida</taxon>
        <taxon>Liliopsida</taxon>
        <taxon>Poales</taxon>
        <taxon>Poaceae</taxon>
        <taxon>BOP clade</taxon>
        <taxon>Pooideae</taxon>
        <taxon>Triticodae</taxon>
        <taxon>Triticeae</taxon>
        <taxon>Triticinae</taxon>
        <taxon>Triticum</taxon>
    </lineage>
</organism>
<sequence length="216" mass="25662">MSMCSFFDLTSLIVVGMASSGSMTRPPCANQEDMPHKWENACLDKVKEKDVKIPPCWCGDVCKVKVSTDRKKSWTEGRRYFVCPNYAYDRALPTHAYDQPPSPPPLCKYFTWIDHEVPEDVQKDQYQDCLRRQRLFEERFRRGLEEERRQKERMERKQHEEERARQAKLAHEEERARKLAKARKAQEEDEARDKKGKWPPYDSVKPSLRWTRHVTG</sequence>
<feature type="compositionally biased region" description="Basic and acidic residues" evidence="5">
    <location>
        <begin position="147"/>
        <end position="177"/>
    </location>
</feature>
<keyword evidence="3" id="KW-0862">Zinc</keyword>
<feature type="signal peptide" evidence="6">
    <location>
        <begin position="1"/>
        <end position="18"/>
    </location>
</feature>
<dbReference type="PANTHER" id="PTHR48133">
    <property type="entry name" value="GRF-TYPE DOMAIN-CONTAINING PROTEIN"/>
    <property type="match status" value="1"/>
</dbReference>
<reference evidence="8" key="1">
    <citation type="submission" date="2018-08" db="EMBL/GenBank/DDBJ databases">
        <authorList>
            <person name="Rossello M."/>
        </authorList>
    </citation>
    <scope>NUCLEOTIDE SEQUENCE [LARGE SCALE GENOMIC DNA]</scope>
    <source>
        <strain evidence="8">cv. Chinese Spring</strain>
    </source>
</reference>
<dbReference type="Gramene" id="TraesCS2B02G303700.1">
    <property type="protein sequence ID" value="TraesCS2B02G303700.1"/>
    <property type="gene ID" value="TraesCS2B02G303700"/>
</dbReference>
<protein>
    <recommendedName>
        <fullName evidence="7">GRF-type domain-containing protein</fullName>
    </recommendedName>
</protein>
<evidence type="ECO:0000259" key="7">
    <source>
        <dbReference type="PROSITE" id="PS51999"/>
    </source>
</evidence>
<evidence type="ECO:0000256" key="3">
    <source>
        <dbReference type="ARBA" id="ARBA00022833"/>
    </source>
</evidence>
<feature type="chain" id="PRO_5043172200" description="GRF-type domain-containing protein" evidence="6">
    <location>
        <begin position="19"/>
        <end position="216"/>
    </location>
</feature>
<evidence type="ECO:0000256" key="1">
    <source>
        <dbReference type="ARBA" id="ARBA00022723"/>
    </source>
</evidence>
<feature type="domain" description="GRF-type" evidence="7">
    <location>
        <begin position="56"/>
        <end position="116"/>
    </location>
</feature>
<dbReference type="Gramene" id="TraesCS2B03G0794700.1">
    <property type="protein sequence ID" value="TraesCS2B03G0794700.1.CDS"/>
    <property type="gene ID" value="TraesCS2B03G0794700"/>
</dbReference>
<name>A0A3B6C6J4_WHEAT</name>
<keyword evidence="6" id="KW-0732">Signal</keyword>
<dbReference type="InterPro" id="IPR010666">
    <property type="entry name" value="Znf_GRF"/>
</dbReference>
<evidence type="ECO:0000256" key="2">
    <source>
        <dbReference type="ARBA" id="ARBA00022771"/>
    </source>
</evidence>
<keyword evidence="1" id="KW-0479">Metal-binding</keyword>
<gene>
    <name evidence="8" type="primary">LOC123045333</name>
</gene>
<dbReference type="GeneID" id="123045333"/>